<keyword evidence="3" id="KW-1185">Reference proteome</keyword>
<organism evidence="2 3">
    <name type="scientific">Nephila pilipes</name>
    <name type="common">Giant wood spider</name>
    <name type="synonym">Nephila maculata</name>
    <dbReference type="NCBI Taxonomy" id="299642"/>
    <lineage>
        <taxon>Eukaryota</taxon>
        <taxon>Metazoa</taxon>
        <taxon>Ecdysozoa</taxon>
        <taxon>Arthropoda</taxon>
        <taxon>Chelicerata</taxon>
        <taxon>Arachnida</taxon>
        <taxon>Araneae</taxon>
        <taxon>Araneomorphae</taxon>
        <taxon>Entelegynae</taxon>
        <taxon>Araneoidea</taxon>
        <taxon>Nephilidae</taxon>
        <taxon>Nephila</taxon>
    </lineage>
</organism>
<gene>
    <name evidence="2" type="primary">NCL1_31753</name>
    <name evidence="2" type="ORF">NPIL_394331</name>
</gene>
<proteinExistence type="predicted"/>
<feature type="compositionally biased region" description="Low complexity" evidence="1">
    <location>
        <begin position="151"/>
        <end position="161"/>
    </location>
</feature>
<name>A0A8X6MJE3_NEPPI</name>
<feature type="region of interest" description="Disordered" evidence="1">
    <location>
        <begin position="140"/>
        <end position="212"/>
    </location>
</feature>
<feature type="compositionally biased region" description="Basic and acidic residues" evidence="1">
    <location>
        <begin position="1"/>
        <end position="35"/>
    </location>
</feature>
<feature type="compositionally biased region" description="Polar residues" evidence="1">
    <location>
        <begin position="162"/>
        <end position="173"/>
    </location>
</feature>
<dbReference type="Proteomes" id="UP000887013">
    <property type="component" value="Unassembled WGS sequence"/>
</dbReference>
<dbReference type="AlphaFoldDB" id="A0A8X6MJE3"/>
<evidence type="ECO:0000313" key="2">
    <source>
        <dbReference type="EMBL" id="GFS61597.1"/>
    </source>
</evidence>
<feature type="region of interest" description="Disordered" evidence="1">
    <location>
        <begin position="1"/>
        <end position="38"/>
    </location>
</feature>
<comment type="caution">
    <text evidence="2">The sequence shown here is derived from an EMBL/GenBank/DDBJ whole genome shotgun (WGS) entry which is preliminary data.</text>
</comment>
<accession>A0A8X6MJE3</accession>
<evidence type="ECO:0000313" key="3">
    <source>
        <dbReference type="Proteomes" id="UP000887013"/>
    </source>
</evidence>
<protein>
    <submittedName>
        <fullName evidence="2">Uncharacterized protein</fullName>
    </submittedName>
</protein>
<reference evidence="2" key="1">
    <citation type="submission" date="2020-08" db="EMBL/GenBank/DDBJ databases">
        <title>Multicomponent nature underlies the extraordinary mechanical properties of spider dragline silk.</title>
        <authorList>
            <person name="Kono N."/>
            <person name="Nakamura H."/>
            <person name="Mori M."/>
            <person name="Yoshida Y."/>
            <person name="Ohtoshi R."/>
            <person name="Malay A.D."/>
            <person name="Moran D.A.P."/>
            <person name="Tomita M."/>
            <person name="Numata K."/>
            <person name="Arakawa K."/>
        </authorList>
    </citation>
    <scope>NUCLEOTIDE SEQUENCE</scope>
</reference>
<evidence type="ECO:0000256" key="1">
    <source>
        <dbReference type="SAM" id="MobiDB-lite"/>
    </source>
</evidence>
<sequence length="320" mass="36065">MSMEQKTEHKARITHKKCDEEKEEGMQDRKCDKTPKTTRNWLTKEKNWSNSKIPMRVKGPDNFKIANEKVTVDECTRFIKSESNSKQLQQKEIKYFNIEEISKEIFHHKSDGLKTPSKMYMGFARLDNSTKDCTSVMKALTIETKNENPEKNGSNNGSNSNLTPKASQESKNISPKLPLSVKPQKYSAHSGLTLKPKAMKGTMPSPFAFQSKPKIIMRSKSVTEKSAATKIKKRASSVKRTVTFKDEDAKGAKEKNTLGLKENCALASASKSKTPEVPSSDPKKAPIKKYPAFGGLRFKPKRVVLQLKTDIFDSNVIKMK</sequence>
<dbReference type="OrthoDB" id="6454489at2759"/>
<dbReference type="EMBL" id="BMAW01093680">
    <property type="protein sequence ID" value="GFS61597.1"/>
    <property type="molecule type" value="Genomic_DNA"/>
</dbReference>
<feature type="region of interest" description="Disordered" evidence="1">
    <location>
        <begin position="267"/>
        <end position="288"/>
    </location>
</feature>